<dbReference type="InterPro" id="IPR002401">
    <property type="entry name" value="Cyt_P450_E_grp-I"/>
</dbReference>
<keyword evidence="8" id="KW-1185">Reference proteome</keyword>
<dbReference type="EMBL" id="CACTIH010005443">
    <property type="protein sequence ID" value="CAA2992947.1"/>
    <property type="molecule type" value="Genomic_DNA"/>
</dbReference>
<dbReference type="GO" id="GO:0016020">
    <property type="term" value="C:membrane"/>
    <property type="evidence" value="ECO:0007669"/>
    <property type="project" value="UniProtKB-SubCell"/>
</dbReference>
<dbReference type="GO" id="GO:0004497">
    <property type="term" value="F:monooxygenase activity"/>
    <property type="evidence" value="ECO:0007669"/>
    <property type="project" value="InterPro"/>
</dbReference>
<gene>
    <name evidence="7" type="ORF">OLEA9_A074197</name>
</gene>
<dbReference type="GO" id="GO:0020037">
    <property type="term" value="F:heme binding"/>
    <property type="evidence" value="ECO:0007669"/>
    <property type="project" value="InterPro"/>
</dbReference>
<keyword evidence="6" id="KW-0408">Iron</keyword>
<protein>
    <submittedName>
        <fullName evidence="7">Cytochrome P450 704C1-like isoform X1</fullName>
    </submittedName>
</protein>
<keyword evidence="4" id="KW-0479">Metal-binding</keyword>
<evidence type="ECO:0000256" key="2">
    <source>
        <dbReference type="ARBA" id="ARBA00004167"/>
    </source>
</evidence>
<dbReference type="PRINTS" id="PR00463">
    <property type="entry name" value="EP450I"/>
</dbReference>
<comment type="similarity">
    <text evidence="3">Belongs to the cytochrome P450 family.</text>
</comment>
<evidence type="ECO:0000256" key="3">
    <source>
        <dbReference type="ARBA" id="ARBA00010617"/>
    </source>
</evidence>
<organism evidence="7 8">
    <name type="scientific">Olea europaea subsp. europaea</name>
    <dbReference type="NCBI Taxonomy" id="158383"/>
    <lineage>
        <taxon>Eukaryota</taxon>
        <taxon>Viridiplantae</taxon>
        <taxon>Streptophyta</taxon>
        <taxon>Embryophyta</taxon>
        <taxon>Tracheophyta</taxon>
        <taxon>Spermatophyta</taxon>
        <taxon>Magnoliopsida</taxon>
        <taxon>eudicotyledons</taxon>
        <taxon>Gunneridae</taxon>
        <taxon>Pentapetalae</taxon>
        <taxon>asterids</taxon>
        <taxon>lamiids</taxon>
        <taxon>Lamiales</taxon>
        <taxon>Oleaceae</taxon>
        <taxon>Oleeae</taxon>
        <taxon>Olea</taxon>
    </lineage>
</organism>
<sequence>MDFSLSLALTALSLILSIFTFQTLIRKLLYKKKYHPIGGTIFHQLMNFDRLHHYMTDLAAKYRTYRLITPFRNEIYTSDPLIVEYILKTNFDNYGKGSYNYHILSGLLGDGIFTVDGDKWREQRKVSSYEFSARVLRDFSTIVFRKNVAKLANVVSEAANSNQTMDIQALFMKSTLDSIFKVAFGVELDSMCGSSEEGAKFGEAFDNASAMTLWRYVDIFWKMKKAFNVGSEAKLKKNIRVIDDFVYKLIQTKVEEMHKSKNDSSMELQKEDILTRFLQFNEADPKYLRDIILNFIIAGKDTTATALSWFIYVLCKHPLVQEKVAQEIKEATKTEKVVDVSEFASSVSEEALEKMHYLHAALTETLRLYPAVPVDAKQCLSDDTMPDGFCVNKGDFVAYQPYAMGRMRFLWGDDAEDFRPERWMDKKGFFKQESPFKFTAFQAQEFVWGRNLRIGR</sequence>
<dbReference type="AlphaFoldDB" id="A0A8S0SMX8"/>
<dbReference type="Pfam" id="PF00067">
    <property type="entry name" value="p450"/>
    <property type="match status" value="1"/>
</dbReference>
<accession>A0A8S0SMX8</accession>
<evidence type="ECO:0000256" key="1">
    <source>
        <dbReference type="ARBA" id="ARBA00001971"/>
    </source>
</evidence>
<dbReference type="Gene3D" id="1.10.630.10">
    <property type="entry name" value="Cytochrome P450"/>
    <property type="match status" value="1"/>
</dbReference>
<keyword evidence="5" id="KW-0560">Oxidoreductase</keyword>
<dbReference type="SUPFAM" id="SSF48264">
    <property type="entry name" value="Cytochrome P450"/>
    <property type="match status" value="1"/>
</dbReference>
<comment type="cofactor">
    <cofactor evidence="1">
        <name>heme</name>
        <dbReference type="ChEBI" id="CHEBI:30413"/>
    </cofactor>
</comment>
<dbReference type="OrthoDB" id="1470350at2759"/>
<dbReference type="GO" id="GO:0016705">
    <property type="term" value="F:oxidoreductase activity, acting on paired donors, with incorporation or reduction of molecular oxygen"/>
    <property type="evidence" value="ECO:0007669"/>
    <property type="project" value="InterPro"/>
</dbReference>
<proteinExistence type="inferred from homology"/>
<dbReference type="PRINTS" id="PR00385">
    <property type="entry name" value="P450"/>
</dbReference>
<dbReference type="Gramene" id="OE9A074197T1">
    <property type="protein sequence ID" value="OE9A074197C1"/>
    <property type="gene ID" value="OE9A074197"/>
</dbReference>
<dbReference type="InterPro" id="IPR001128">
    <property type="entry name" value="Cyt_P450"/>
</dbReference>
<comment type="caution">
    <text evidence="7">The sequence shown here is derived from an EMBL/GenBank/DDBJ whole genome shotgun (WGS) entry which is preliminary data.</text>
</comment>
<evidence type="ECO:0000256" key="4">
    <source>
        <dbReference type="ARBA" id="ARBA00022723"/>
    </source>
</evidence>
<dbReference type="GO" id="GO:0005506">
    <property type="term" value="F:iron ion binding"/>
    <property type="evidence" value="ECO:0007669"/>
    <property type="project" value="InterPro"/>
</dbReference>
<dbReference type="Proteomes" id="UP000594638">
    <property type="component" value="Unassembled WGS sequence"/>
</dbReference>
<comment type="subcellular location">
    <subcellularLocation>
        <location evidence="2">Membrane</location>
        <topology evidence="2">Single-pass membrane protein</topology>
    </subcellularLocation>
</comment>
<reference evidence="7 8" key="1">
    <citation type="submission" date="2019-12" db="EMBL/GenBank/DDBJ databases">
        <authorList>
            <person name="Alioto T."/>
            <person name="Alioto T."/>
            <person name="Gomez Garrido J."/>
        </authorList>
    </citation>
    <scope>NUCLEOTIDE SEQUENCE [LARGE SCALE GENOMIC DNA]</scope>
</reference>
<evidence type="ECO:0000256" key="5">
    <source>
        <dbReference type="ARBA" id="ARBA00023002"/>
    </source>
</evidence>
<dbReference type="CDD" id="cd11064">
    <property type="entry name" value="CYP86A"/>
    <property type="match status" value="1"/>
</dbReference>
<dbReference type="PANTHER" id="PTHR24296">
    <property type="entry name" value="CYTOCHROME P450"/>
    <property type="match status" value="1"/>
</dbReference>
<evidence type="ECO:0000256" key="6">
    <source>
        <dbReference type="ARBA" id="ARBA00023004"/>
    </source>
</evidence>
<name>A0A8S0SMX8_OLEEU</name>
<evidence type="ECO:0000313" key="8">
    <source>
        <dbReference type="Proteomes" id="UP000594638"/>
    </source>
</evidence>
<dbReference type="InterPro" id="IPR036396">
    <property type="entry name" value="Cyt_P450_sf"/>
</dbReference>
<evidence type="ECO:0000313" key="7">
    <source>
        <dbReference type="EMBL" id="CAA2992947.1"/>
    </source>
</evidence>